<protein>
    <submittedName>
        <fullName evidence="2">Glycosyltransferase</fullName>
    </submittedName>
</protein>
<sequence length="416" mass="48636">MDKKERTYKKNLVSIFTPTYNTKKDLIKAVYQSVKSQKYKDWEWIICDDGSKSKTRKVLEKMQKKDARIKLFFFDNCGNIGKMKKRCTERCSGEYLIELDHDDQLTNDCLQEVVKKFKEEPDAGMVYSNCTEVTDGGECHQYVAPYWEYRETEYQGQKYLEGLQPNFYGSEPGLPMDNSHYWELMPNHVRAFRASTLFELGGYDEGLIYADDYDVILRMFLYSKIVHIPKMLYLYRWGDNTWTSDKNGDLQEKMAGVRDKYFPEVRLDLGCGTAKTFGFKGIDIHPYDGVDYIIDFNKEGLEQFDESSVDIMRCVDFIQFIENKHYLLEQIYRVLKHGATIDIQVPSTDGRGAFQDPNHKSYWNENSFMGIYMNASNRSAYQGAKYNFTVENLYTTGKTDTDVCWVQVLLRANKEA</sequence>
<dbReference type="SUPFAM" id="SSF53448">
    <property type="entry name" value="Nucleotide-diphospho-sugar transferases"/>
    <property type="match status" value="1"/>
</dbReference>
<dbReference type="EMBL" id="DRMS01000146">
    <property type="protein sequence ID" value="HFC91877.1"/>
    <property type="molecule type" value="Genomic_DNA"/>
</dbReference>
<dbReference type="GO" id="GO:0016758">
    <property type="term" value="F:hexosyltransferase activity"/>
    <property type="evidence" value="ECO:0007669"/>
    <property type="project" value="UniProtKB-ARBA"/>
</dbReference>
<reference evidence="2" key="1">
    <citation type="journal article" date="2020" name="mSystems">
        <title>Genome- and Community-Level Interaction Insights into Carbon Utilization and Element Cycling Functions of Hydrothermarchaeota in Hydrothermal Sediment.</title>
        <authorList>
            <person name="Zhou Z."/>
            <person name="Liu Y."/>
            <person name="Xu W."/>
            <person name="Pan J."/>
            <person name="Luo Z.H."/>
            <person name="Li M."/>
        </authorList>
    </citation>
    <scope>NUCLEOTIDE SEQUENCE [LARGE SCALE GENOMIC DNA]</scope>
    <source>
        <strain evidence="2">HyVt-493</strain>
    </source>
</reference>
<proteinExistence type="predicted"/>
<accession>A0A7V2SZK8</accession>
<feature type="domain" description="Glycosyltransferase 2-like" evidence="1">
    <location>
        <begin position="14"/>
        <end position="149"/>
    </location>
</feature>
<dbReference type="PANTHER" id="PTHR22916">
    <property type="entry name" value="GLYCOSYLTRANSFERASE"/>
    <property type="match status" value="1"/>
</dbReference>
<comment type="caution">
    <text evidence="2">The sequence shown here is derived from an EMBL/GenBank/DDBJ whole genome shotgun (WGS) entry which is preliminary data.</text>
</comment>
<name>A0A7V2SZK8_LEUMU</name>
<dbReference type="InterPro" id="IPR029063">
    <property type="entry name" value="SAM-dependent_MTases_sf"/>
</dbReference>
<evidence type="ECO:0000259" key="1">
    <source>
        <dbReference type="Pfam" id="PF00535"/>
    </source>
</evidence>
<dbReference type="Proteomes" id="UP000885750">
    <property type="component" value="Unassembled WGS sequence"/>
</dbReference>
<evidence type="ECO:0000313" key="2">
    <source>
        <dbReference type="EMBL" id="HFC91877.1"/>
    </source>
</evidence>
<dbReference type="AlphaFoldDB" id="A0A7V2SZK8"/>
<dbReference type="InterPro" id="IPR029044">
    <property type="entry name" value="Nucleotide-diphossugar_trans"/>
</dbReference>
<dbReference type="SUPFAM" id="SSF53335">
    <property type="entry name" value="S-adenosyl-L-methionine-dependent methyltransferases"/>
    <property type="match status" value="1"/>
</dbReference>
<dbReference type="Pfam" id="PF00535">
    <property type="entry name" value="Glycos_transf_2"/>
    <property type="match status" value="1"/>
</dbReference>
<dbReference type="Gene3D" id="3.40.50.150">
    <property type="entry name" value="Vaccinia Virus protein VP39"/>
    <property type="match status" value="1"/>
</dbReference>
<organism evidence="2">
    <name type="scientific">Leucothrix mucor</name>
    <dbReference type="NCBI Taxonomy" id="45248"/>
    <lineage>
        <taxon>Bacteria</taxon>
        <taxon>Pseudomonadati</taxon>
        <taxon>Pseudomonadota</taxon>
        <taxon>Gammaproteobacteria</taxon>
        <taxon>Thiotrichales</taxon>
        <taxon>Thiotrichaceae</taxon>
        <taxon>Leucothrix</taxon>
    </lineage>
</organism>
<dbReference type="Gene3D" id="3.90.550.10">
    <property type="entry name" value="Spore Coat Polysaccharide Biosynthesis Protein SpsA, Chain A"/>
    <property type="match status" value="1"/>
</dbReference>
<dbReference type="InterPro" id="IPR001173">
    <property type="entry name" value="Glyco_trans_2-like"/>
</dbReference>
<dbReference type="PANTHER" id="PTHR22916:SF3">
    <property type="entry name" value="UDP-GLCNAC:BETAGAL BETA-1,3-N-ACETYLGLUCOSAMINYLTRANSFERASE-LIKE PROTEIN 1"/>
    <property type="match status" value="1"/>
</dbReference>
<gene>
    <name evidence="2" type="ORF">ENJ51_03605</name>
</gene>